<evidence type="ECO:0000256" key="2">
    <source>
        <dbReference type="SAM" id="MobiDB-lite"/>
    </source>
</evidence>
<organism evidence="3 4">
    <name type="scientific">Catalinimonas alkaloidigena</name>
    <dbReference type="NCBI Taxonomy" id="1075417"/>
    <lineage>
        <taxon>Bacteria</taxon>
        <taxon>Pseudomonadati</taxon>
        <taxon>Bacteroidota</taxon>
        <taxon>Cytophagia</taxon>
        <taxon>Cytophagales</taxon>
        <taxon>Catalimonadaceae</taxon>
        <taxon>Catalinimonas</taxon>
    </lineage>
</organism>
<dbReference type="RefSeq" id="WP_089681333.1">
    <property type="nucleotide sequence ID" value="NZ_FNFO01000003.1"/>
</dbReference>
<name>A0A1G9E1H4_9BACT</name>
<dbReference type="EMBL" id="FNFO01000003">
    <property type="protein sequence ID" value="SDK69938.1"/>
    <property type="molecule type" value="Genomic_DNA"/>
</dbReference>
<gene>
    <name evidence="3" type="ORF">SAMN05421823_103319</name>
</gene>
<evidence type="ECO:0000313" key="3">
    <source>
        <dbReference type="EMBL" id="SDK69938.1"/>
    </source>
</evidence>
<proteinExistence type="predicted"/>
<evidence type="ECO:0000313" key="4">
    <source>
        <dbReference type="Proteomes" id="UP000198510"/>
    </source>
</evidence>
<feature type="coiled-coil region" evidence="1">
    <location>
        <begin position="16"/>
        <end position="50"/>
    </location>
</feature>
<reference evidence="3 4" key="1">
    <citation type="submission" date="2016-10" db="EMBL/GenBank/DDBJ databases">
        <authorList>
            <person name="de Groot N.N."/>
        </authorList>
    </citation>
    <scope>NUCLEOTIDE SEQUENCE [LARGE SCALE GENOMIC DNA]</scope>
    <source>
        <strain evidence="3 4">DSM 25186</strain>
    </source>
</reference>
<sequence length="198" mass="21787">MNKSVKFSGEQLSQLIGYYQEQKEQLNAEMQELKEKVASVSDMIKQLQEAQGAAAAVSGGTESKPAPKTRGRKKGSTAKAATAAAKPKKASGRAKKSDADKTPRVSFATKILESIQQNDRAMNAAELFEQMAETESGEIQESKYKQNIHSNLNNLYKKGALKRIKDDKTYAYGLAEWFGNKGEIDQMHAPIRNQVSEA</sequence>
<evidence type="ECO:0000256" key="1">
    <source>
        <dbReference type="SAM" id="Coils"/>
    </source>
</evidence>
<keyword evidence="1" id="KW-0175">Coiled coil</keyword>
<keyword evidence="4" id="KW-1185">Reference proteome</keyword>
<dbReference type="Proteomes" id="UP000198510">
    <property type="component" value="Unassembled WGS sequence"/>
</dbReference>
<feature type="compositionally biased region" description="Basic residues" evidence="2">
    <location>
        <begin position="67"/>
        <end position="76"/>
    </location>
</feature>
<protein>
    <submittedName>
        <fullName evidence="3">Uncharacterized protein</fullName>
    </submittedName>
</protein>
<accession>A0A1G9E1H4</accession>
<feature type="region of interest" description="Disordered" evidence="2">
    <location>
        <begin position="50"/>
        <end position="102"/>
    </location>
</feature>
<dbReference type="AlphaFoldDB" id="A0A1G9E1H4"/>